<feature type="compositionally biased region" description="Low complexity" evidence="1">
    <location>
        <begin position="1"/>
        <end position="10"/>
    </location>
</feature>
<name>A0ABD3J485_EUCGL</name>
<evidence type="ECO:0000313" key="3">
    <source>
        <dbReference type="Proteomes" id="UP001634007"/>
    </source>
</evidence>
<protein>
    <submittedName>
        <fullName evidence="2">Uncharacterized protein</fullName>
    </submittedName>
</protein>
<evidence type="ECO:0000313" key="2">
    <source>
        <dbReference type="EMBL" id="KAL3720225.1"/>
    </source>
</evidence>
<dbReference type="AlphaFoldDB" id="A0ABD3J485"/>
<keyword evidence="3" id="KW-1185">Reference proteome</keyword>
<reference evidence="2 3" key="1">
    <citation type="submission" date="2024-11" db="EMBL/GenBank/DDBJ databases">
        <title>Chromosome-level genome assembly of Eucalyptus globulus Labill. provides insights into its genome evolution.</title>
        <authorList>
            <person name="Li X."/>
        </authorList>
    </citation>
    <scope>NUCLEOTIDE SEQUENCE [LARGE SCALE GENOMIC DNA]</scope>
    <source>
        <strain evidence="2">CL2024</strain>
        <tissue evidence="2">Fresh tender leaves</tissue>
    </source>
</reference>
<sequence>MPPLPLSSHPSHSHHRYCSTGHLKLGSTGSAREAADPSRARTRVPTPPPFNLAIPPAAIASPMPLTRRSRVRKPTLSHLRATHSSPPPILFSPRVVSRSPLLPIYRRPNDAPCSARDLA</sequence>
<feature type="compositionally biased region" description="Low complexity" evidence="1">
    <location>
        <begin position="53"/>
        <end position="64"/>
    </location>
</feature>
<gene>
    <name evidence="2" type="ORF">ACJRO7_005109</name>
</gene>
<comment type="caution">
    <text evidence="2">The sequence shown here is derived from an EMBL/GenBank/DDBJ whole genome shotgun (WGS) entry which is preliminary data.</text>
</comment>
<dbReference type="EMBL" id="JBJKBG010000010">
    <property type="protein sequence ID" value="KAL3720225.1"/>
    <property type="molecule type" value="Genomic_DNA"/>
</dbReference>
<dbReference type="Proteomes" id="UP001634007">
    <property type="component" value="Unassembled WGS sequence"/>
</dbReference>
<organism evidence="2 3">
    <name type="scientific">Eucalyptus globulus</name>
    <name type="common">Tasmanian blue gum</name>
    <dbReference type="NCBI Taxonomy" id="34317"/>
    <lineage>
        <taxon>Eukaryota</taxon>
        <taxon>Viridiplantae</taxon>
        <taxon>Streptophyta</taxon>
        <taxon>Embryophyta</taxon>
        <taxon>Tracheophyta</taxon>
        <taxon>Spermatophyta</taxon>
        <taxon>Magnoliopsida</taxon>
        <taxon>eudicotyledons</taxon>
        <taxon>Gunneridae</taxon>
        <taxon>Pentapetalae</taxon>
        <taxon>rosids</taxon>
        <taxon>malvids</taxon>
        <taxon>Myrtales</taxon>
        <taxon>Myrtaceae</taxon>
        <taxon>Myrtoideae</taxon>
        <taxon>Eucalypteae</taxon>
        <taxon>Eucalyptus</taxon>
    </lineage>
</organism>
<feature type="region of interest" description="Disordered" evidence="1">
    <location>
        <begin position="1"/>
        <end position="71"/>
    </location>
</feature>
<proteinExistence type="predicted"/>
<accession>A0ABD3J485</accession>
<evidence type="ECO:0000256" key="1">
    <source>
        <dbReference type="SAM" id="MobiDB-lite"/>
    </source>
</evidence>